<evidence type="ECO:0000256" key="2">
    <source>
        <dbReference type="ARBA" id="ARBA00022801"/>
    </source>
</evidence>
<evidence type="ECO:0000256" key="3">
    <source>
        <dbReference type="ARBA" id="ARBA00022825"/>
    </source>
</evidence>
<gene>
    <name evidence="6" type="ORF">TCEB3V08_LOCUS5715</name>
</gene>
<dbReference type="Gene3D" id="2.40.10.10">
    <property type="entry name" value="Trypsin-like serine proteases"/>
    <property type="match status" value="2"/>
</dbReference>
<dbReference type="GO" id="GO:0004252">
    <property type="term" value="F:serine-type endopeptidase activity"/>
    <property type="evidence" value="ECO:0007669"/>
    <property type="project" value="InterPro"/>
</dbReference>
<dbReference type="PANTHER" id="PTHR24276">
    <property type="entry name" value="POLYSERASE-RELATED"/>
    <property type="match status" value="1"/>
</dbReference>
<accession>A0A7R9GX61</accession>
<organism evidence="6">
    <name type="scientific">Timema cristinae</name>
    <name type="common">Walking stick</name>
    <dbReference type="NCBI Taxonomy" id="61476"/>
    <lineage>
        <taxon>Eukaryota</taxon>
        <taxon>Metazoa</taxon>
        <taxon>Ecdysozoa</taxon>
        <taxon>Arthropoda</taxon>
        <taxon>Hexapoda</taxon>
        <taxon>Insecta</taxon>
        <taxon>Pterygota</taxon>
        <taxon>Neoptera</taxon>
        <taxon>Polyneoptera</taxon>
        <taxon>Phasmatodea</taxon>
        <taxon>Timematodea</taxon>
        <taxon>Timematoidea</taxon>
        <taxon>Timematidae</taxon>
        <taxon>Timema</taxon>
    </lineage>
</organism>
<reference evidence="6" key="1">
    <citation type="submission" date="2020-11" db="EMBL/GenBank/DDBJ databases">
        <authorList>
            <person name="Tran Van P."/>
        </authorList>
    </citation>
    <scope>NUCLEOTIDE SEQUENCE</scope>
</reference>
<sequence>MPRENRMARSFAYPWLPRPREDCIGLVRDYSDRSTLGHVNERFQFNSKVQPIAIYPHLDVADGSKVTVVGWGYTVTNVSGDSGGPLIYKGRLIGIVSGGYIVDCGKENTPSCFYTRVAAYKCWIDSIAFNQRERN</sequence>
<dbReference type="InterPro" id="IPR043504">
    <property type="entry name" value="Peptidase_S1_PA_chymotrypsin"/>
</dbReference>
<keyword evidence="1" id="KW-0645">Protease</keyword>
<name>A0A7R9GX61_TIMCR</name>
<evidence type="ECO:0000259" key="5">
    <source>
        <dbReference type="Pfam" id="PF00089"/>
    </source>
</evidence>
<dbReference type="PANTHER" id="PTHR24276:SF98">
    <property type="entry name" value="FI18310P1-RELATED"/>
    <property type="match status" value="1"/>
</dbReference>
<dbReference type="EMBL" id="OC318161">
    <property type="protein sequence ID" value="CAD7400829.1"/>
    <property type="molecule type" value="Genomic_DNA"/>
</dbReference>
<dbReference type="AlphaFoldDB" id="A0A7R9GX61"/>
<evidence type="ECO:0000256" key="4">
    <source>
        <dbReference type="ARBA" id="ARBA00023157"/>
    </source>
</evidence>
<keyword evidence="2" id="KW-0378">Hydrolase</keyword>
<keyword evidence="4" id="KW-1015">Disulfide bond</keyword>
<evidence type="ECO:0000313" key="6">
    <source>
        <dbReference type="EMBL" id="CAD7400829.1"/>
    </source>
</evidence>
<dbReference type="SUPFAM" id="SSF50494">
    <property type="entry name" value="Trypsin-like serine proteases"/>
    <property type="match status" value="1"/>
</dbReference>
<dbReference type="InterPro" id="IPR050430">
    <property type="entry name" value="Peptidase_S1"/>
</dbReference>
<dbReference type="InterPro" id="IPR009003">
    <property type="entry name" value="Peptidase_S1_PA"/>
</dbReference>
<protein>
    <recommendedName>
        <fullName evidence="5">Peptidase S1 domain-containing protein</fullName>
    </recommendedName>
</protein>
<dbReference type="InterPro" id="IPR001254">
    <property type="entry name" value="Trypsin_dom"/>
</dbReference>
<proteinExistence type="predicted"/>
<evidence type="ECO:0000256" key="1">
    <source>
        <dbReference type="ARBA" id="ARBA00022670"/>
    </source>
</evidence>
<keyword evidence="3" id="KW-0720">Serine protease</keyword>
<dbReference type="GO" id="GO:0006508">
    <property type="term" value="P:proteolysis"/>
    <property type="evidence" value="ECO:0007669"/>
    <property type="project" value="UniProtKB-KW"/>
</dbReference>
<feature type="domain" description="Peptidase S1" evidence="5">
    <location>
        <begin position="79"/>
        <end position="124"/>
    </location>
</feature>
<dbReference type="Pfam" id="PF00089">
    <property type="entry name" value="Trypsin"/>
    <property type="match status" value="1"/>
</dbReference>